<dbReference type="InterPro" id="IPR019060">
    <property type="entry name" value="DUF2382"/>
</dbReference>
<feature type="region of interest" description="Disordered" evidence="1">
    <location>
        <begin position="129"/>
        <end position="172"/>
    </location>
</feature>
<feature type="compositionally biased region" description="Low complexity" evidence="1">
    <location>
        <begin position="129"/>
        <end position="150"/>
    </location>
</feature>
<gene>
    <name evidence="3" type="ORF">NX780_21525</name>
</gene>
<evidence type="ECO:0000256" key="1">
    <source>
        <dbReference type="SAM" id="MobiDB-lite"/>
    </source>
</evidence>
<name>A0ABT2ARR4_9BURK</name>
<comment type="caution">
    <text evidence="3">The sequence shown here is derived from an EMBL/GenBank/DDBJ whole genome shotgun (WGS) entry which is preliminary data.</text>
</comment>
<dbReference type="EMBL" id="JANUHA010000020">
    <property type="protein sequence ID" value="MCS0598930.1"/>
    <property type="molecule type" value="Genomic_DNA"/>
</dbReference>
<evidence type="ECO:0000259" key="2">
    <source>
        <dbReference type="Pfam" id="PF09557"/>
    </source>
</evidence>
<evidence type="ECO:0000313" key="4">
    <source>
        <dbReference type="Proteomes" id="UP001206572"/>
    </source>
</evidence>
<proteinExistence type="predicted"/>
<dbReference type="InterPro" id="IPR052967">
    <property type="entry name" value="Stress_Response_Assoc"/>
</dbReference>
<feature type="compositionally biased region" description="Polar residues" evidence="1">
    <location>
        <begin position="157"/>
        <end position="172"/>
    </location>
</feature>
<organism evidence="3 4">
    <name type="scientific">Massilia agri</name>
    <dbReference type="NCBI Taxonomy" id="1886785"/>
    <lineage>
        <taxon>Bacteria</taxon>
        <taxon>Pseudomonadati</taxon>
        <taxon>Pseudomonadota</taxon>
        <taxon>Betaproteobacteria</taxon>
        <taxon>Burkholderiales</taxon>
        <taxon>Oxalobacteraceae</taxon>
        <taxon>Telluria group</taxon>
        <taxon>Massilia</taxon>
    </lineage>
</organism>
<reference evidence="3 4" key="1">
    <citation type="submission" date="2022-08" db="EMBL/GenBank/DDBJ databases">
        <title>Reclassification of Massilia species as members of the genera Telluria, Duganella, Pseudoduganella, Mokoshia gen. nov. and Zemynaea gen. nov. using orthogonal and non-orthogonal genome-based approaches.</title>
        <authorList>
            <person name="Bowman J.P."/>
        </authorList>
    </citation>
    <scope>NUCLEOTIDE SEQUENCE [LARGE SCALE GENOMIC DNA]</scope>
    <source>
        <strain evidence="3 4">JCM 31661</strain>
    </source>
</reference>
<sequence length="387" mass="41734">MQHTLIAVFDNRADAQSAHDELLASGFSSGDVRLSGSSTASSTADSDTGIGSGIKNFFSDLFGTDNSEHANRYEGAITRGQHVVTLSADSLPEVERAADIVERFGPIDIDEHSGGVGSMGAGAMLSSGSAMGSSAMSAQSGAQQAGSVQQKGLASGASLQRDTAMERSTTQSIPVVEEQLKVGKREVQRGGVRIFSRIVETPVNETVGLREEHVDVQRRRVDEPLSPGDASAFKEQTIEMRETAEEAVVEKTARVVEEVTIGKQVGERQQQISDTVRHTEVDVQRLDGTSALSDLRDDDSYYRNHFTSTYGSSGAAYDDYAPAYSYGSQMASSGRYTGRQWDEIEPELRSDWDSRYGSGGASTWEKMKAAVRHGWDRITTGNSGMTY</sequence>
<keyword evidence="4" id="KW-1185">Reference proteome</keyword>
<dbReference type="RefSeq" id="WP_258829930.1">
    <property type="nucleotide sequence ID" value="NZ_JANUHA010000020.1"/>
</dbReference>
<dbReference type="Proteomes" id="UP001206572">
    <property type="component" value="Unassembled WGS sequence"/>
</dbReference>
<evidence type="ECO:0000313" key="3">
    <source>
        <dbReference type="EMBL" id="MCS0598930.1"/>
    </source>
</evidence>
<protein>
    <submittedName>
        <fullName evidence="3">YsnF/AvaK domain-containing protein</fullName>
    </submittedName>
</protein>
<dbReference type="PANTHER" id="PTHR38463">
    <property type="entry name" value="STRESS RESPONSE PROTEIN YSNF"/>
    <property type="match status" value="1"/>
</dbReference>
<dbReference type="Pfam" id="PF09557">
    <property type="entry name" value="DUF2382"/>
    <property type="match status" value="1"/>
</dbReference>
<dbReference type="PANTHER" id="PTHR38463:SF1">
    <property type="entry name" value="STRESS RESPONSE PROTEIN YSNF"/>
    <property type="match status" value="1"/>
</dbReference>
<feature type="domain" description="DUF2382" evidence="2">
    <location>
        <begin position="173"/>
        <end position="283"/>
    </location>
</feature>
<accession>A0ABT2ARR4</accession>